<feature type="region of interest" description="G4" evidence="7">
    <location>
        <begin position="123"/>
        <end position="126"/>
    </location>
</feature>
<keyword evidence="6" id="KW-0472">Membrane</keyword>
<comment type="similarity">
    <text evidence="1 6 7 8">Belongs to the TRAFAC class TrmE-Era-EngA-EngB-Septin-like GTPase superfamily. Era GTPase family.</text>
</comment>
<dbReference type="NCBIfam" id="TIGR00231">
    <property type="entry name" value="small_GTP"/>
    <property type="match status" value="1"/>
</dbReference>
<keyword evidence="12" id="KW-1185">Reference proteome</keyword>
<keyword evidence="6" id="KW-0690">Ribosome biogenesis</keyword>
<evidence type="ECO:0000256" key="6">
    <source>
        <dbReference type="HAMAP-Rule" id="MF_00367"/>
    </source>
</evidence>
<dbReference type="InterPro" id="IPR005225">
    <property type="entry name" value="Small_GTP-bd"/>
</dbReference>
<evidence type="ECO:0000256" key="7">
    <source>
        <dbReference type="PROSITE-ProRule" id="PRU01050"/>
    </source>
</evidence>
<keyword evidence="3 6" id="KW-0547">Nucleotide-binding</keyword>
<dbReference type="NCBIfam" id="TIGR00436">
    <property type="entry name" value="era"/>
    <property type="match status" value="1"/>
</dbReference>
<reference evidence="11 12" key="1">
    <citation type="submission" date="2018-05" db="EMBL/GenBank/DDBJ databases">
        <title>Complete genome sequencing of three human clinical isolates of Staphylococcus caprae reveals virulence factors similar to those of S. epidermidis and S. capitis.</title>
        <authorList>
            <person name="Watanabe S."/>
            <person name="Cui L."/>
        </authorList>
    </citation>
    <scope>NUCLEOTIDE SEQUENCE [LARGE SCALE GENOMIC DNA]</scope>
    <source>
        <strain evidence="11 12">JMUB590</strain>
    </source>
</reference>
<feature type="region of interest" description="G3" evidence="7">
    <location>
        <begin position="61"/>
        <end position="64"/>
    </location>
</feature>
<evidence type="ECO:0000256" key="5">
    <source>
        <dbReference type="ARBA" id="ARBA00023134"/>
    </source>
</evidence>
<comment type="subunit">
    <text evidence="6">Monomer.</text>
</comment>
<feature type="domain" description="Era-type G" evidence="10">
    <location>
        <begin position="6"/>
        <end position="173"/>
    </location>
</feature>
<dbReference type="InterPro" id="IPR015946">
    <property type="entry name" value="KH_dom-like_a/b"/>
</dbReference>
<accession>A0ABM7FWM2</accession>
<evidence type="ECO:0000256" key="2">
    <source>
        <dbReference type="ARBA" id="ARBA00020484"/>
    </source>
</evidence>
<evidence type="ECO:0000256" key="1">
    <source>
        <dbReference type="ARBA" id="ARBA00007921"/>
    </source>
</evidence>
<feature type="domain" description="KH type-2" evidence="9">
    <location>
        <begin position="204"/>
        <end position="281"/>
    </location>
</feature>
<comment type="function">
    <text evidence="6">An essential GTPase that binds both GDP and GTP, with rapid nucleotide exchange. Plays a role in 16S rRNA processing and 30S ribosomal subunit biogenesis and possibly also in cell cycle regulation and energy metabolism.</text>
</comment>
<dbReference type="InterPro" id="IPR009019">
    <property type="entry name" value="KH_sf_prok-type"/>
</dbReference>
<dbReference type="Gene3D" id="3.30.300.20">
    <property type="match status" value="1"/>
</dbReference>
<evidence type="ECO:0000256" key="3">
    <source>
        <dbReference type="ARBA" id="ARBA00022741"/>
    </source>
</evidence>
<dbReference type="CDD" id="cd04163">
    <property type="entry name" value="Era"/>
    <property type="match status" value="1"/>
</dbReference>
<feature type="region of interest" description="G1" evidence="7">
    <location>
        <begin position="14"/>
        <end position="21"/>
    </location>
</feature>
<dbReference type="PANTHER" id="PTHR42698">
    <property type="entry name" value="GTPASE ERA"/>
    <property type="match status" value="1"/>
</dbReference>
<dbReference type="PROSITE" id="PS51713">
    <property type="entry name" value="G_ERA"/>
    <property type="match status" value="1"/>
</dbReference>
<keyword evidence="5 6" id="KW-0342">GTP-binding</keyword>
<dbReference type="GeneID" id="58051086"/>
<dbReference type="InterPro" id="IPR030388">
    <property type="entry name" value="G_ERA_dom"/>
</dbReference>
<evidence type="ECO:0000259" key="10">
    <source>
        <dbReference type="PROSITE" id="PS51713"/>
    </source>
</evidence>
<dbReference type="InterPro" id="IPR005662">
    <property type="entry name" value="GTPase_Era-like"/>
</dbReference>
<organism evidence="11 12">
    <name type="scientific">Staphylococcus caprae</name>
    <dbReference type="NCBI Taxonomy" id="29380"/>
    <lineage>
        <taxon>Bacteria</taxon>
        <taxon>Bacillati</taxon>
        <taxon>Bacillota</taxon>
        <taxon>Bacilli</taxon>
        <taxon>Bacillales</taxon>
        <taxon>Staphylococcaceae</taxon>
        <taxon>Staphylococcus</taxon>
    </lineage>
</organism>
<dbReference type="Gene3D" id="3.40.50.300">
    <property type="entry name" value="P-loop containing nucleotide triphosphate hydrolases"/>
    <property type="match status" value="1"/>
</dbReference>
<dbReference type="NCBIfam" id="NF000908">
    <property type="entry name" value="PRK00089.1"/>
    <property type="match status" value="1"/>
</dbReference>
<dbReference type="CDD" id="cd22534">
    <property type="entry name" value="KH-II_Era"/>
    <property type="match status" value="1"/>
</dbReference>
<dbReference type="RefSeq" id="WP_002443137.1">
    <property type="nucleotide sequence ID" value="NZ_AP018585.1"/>
</dbReference>
<evidence type="ECO:0000256" key="4">
    <source>
        <dbReference type="ARBA" id="ARBA00022884"/>
    </source>
</evidence>
<keyword evidence="6" id="KW-0699">rRNA-binding</keyword>
<name>A0ABM7FWM2_9STAP</name>
<evidence type="ECO:0000256" key="8">
    <source>
        <dbReference type="RuleBase" id="RU003761"/>
    </source>
</evidence>
<dbReference type="EMBL" id="AP018586">
    <property type="protein sequence ID" value="BBD92386.1"/>
    <property type="molecule type" value="Genomic_DNA"/>
</dbReference>
<sequence length="300" mass="34587">MTEEHKSGFVSIIGRPNVGKSTFVNRVIGHKIAIMSDKAQTTRNKIQGVMTRDDAQIIFIDTPGIHKPKHKLGDYMMRVAKNTLSEIDAIMFMVNVNEDIGRGDEYIMEMLKNVKTPIFLVLNKIDLVHPDALMPKIEQYKEYMDFTDIIPISALEGLNVDHFIDVLKSYLPEGPKYYPDDQISDHPEQFVVSEIIREKILHLTSEEIPHAIGVNVDRMIKEDEDRVRIEATIYVERDSQKGIVIGKGGKKLKEVGKRARHDIEMLLGSKVYLELWVKVQRDWRNKVNFIRQIGYIEDQD</sequence>
<dbReference type="InterPro" id="IPR027417">
    <property type="entry name" value="P-loop_NTPase"/>
</dbReference>
<dbReference type="Pfam" id="PF01926">
    <property type="entry name" value="MMR_HSR1"/>
    <property type="match status" value="1"/>
</dbReference>
<proteinExistence type="inferred from homology"/>
<keyword evidence="6" id="KW-1003">Cell membrane</keyword>
<feature type="binding site" evidence="6">
    <location>
        <begin position="123"/>
        <end position="126"/>
    </location>
    <ligand>
        <name>GTP</name>
        <dbReference type="ChEBI" id="CHEBI:37565"/>
    </ligand>
</feature>
<comment type="subcellular location">
    <subcellularLocation>
        <location evidence="6">Cytoplasm</location>
    </subcellularLocation>
    <subcellularLocation>
        <location evidence="6">Cell membrane</location>
        <topology evidence="6">Peripheral membrane protein</topology>
    </subcellularLocation>
</comment>
<dbReference type="Pfam" id="PF07650">
    <property type="entry name" value="KH_2"/>
    <property type="match status" value="1"/>
</dbReference>
<dbReference type="SUPFAM" id="SSF54814">
    <property type="entry name" value="Prokaryotic type KH domain (KH-domain type II)"/>
    <property type="match status" value="1"/>
</dbReference>
<keyword evidence="4 6" id="KW-0694">RNA-binding</keyword>
<dbReference type="InterPro" id="IPR004044">
    <property type="entry name" value="KH_dom_type_2"/>
</dbReference>
<dbReference type="SUPFAM" id="SSF52540">
    <property type="entry name" value="P-loop containing nucleoside triphosphate hydrolases"/>
    <property type="match status" value="1"/>
</dbReference>
<dbReference type="PROSITE" id="PS50823">
    <property type="entry name" value="KH_TYPE_2"/>
    <property type="match status" value="1"/>
</dbReference>
<dbReference type="PANTHER" id="PTHR42698:SF1">
    <property type="entry name" value="GTPASE ERA, MITOCHONDRIAL"/>
    <property type="match status" value="1"/>
</dbReference>
<evidence type="ECO:0000313" key="12">
    <source>
        <dbReference type="Proteomes" id="UP000274772"/>
    </source>
</evidence>
<keyword evidence="6" id="KW-0963">Cytoplasm</keyword>
<evidence type="ECO:0000259" key="9">
    <source>
        <dbReference type="PROSITE" id="PS50823"/>
    </source>
</evidence>
<feature type="binding site" evidence="6">
    <location>
        <begin position="14"/>
        <end position="21"/>
    </location>
    <ligand>
        <name>GTP</name>
        <dbReference type="ChEBI" id="CHEBI:37565"/>
    </ligand>
</feature>
<evidence type="ECO:0000313" key="11">
    <source>
        <dbReference type="EMBL" id="BBD92386.1"/>
    </source>
</evidence>
<dbReference type="Proteomes" id="UP000274772">
    <property type="component" value="Chromosome"/>
</dbReference>
<dbReference type="InterPro" id="IPR006073">
    <property type="entry name" value="GTP-bd"/>
</dbReference>
<gene>
    <name evidence="6 11" type="primary">era</name>
    <name evidence="11" type="ORF">JMUB590_1328</name>
</gene>
<protein>
    <recommendedName>
        <fullName evidence="2 6">GTPase Era</fullName>
    </recommendedName>
</protein>
<feature type="region of interest" description="G2" evidence="7">
    <location>
        <begin position="40"/>
        <end position="44"/>
    </location>
</feature>
<dbReference type="HAMAP" id="MF_00367">
    <property type="entry name" value="GTPase_Era"/>
    <property type="match status" value="1"/>
</dbReference>
<feature type="binding site" evidence="6">
    <location>
        <begin position="61"/>
        <end position="65"/>
    </location>
    <ligand>
        <name>GTP</name>
        <dbReference type="ChEBI" id="CHEBI:37565"/>
    </ligand>
</feature>
<feature type="region of interest" description="G5" evidence="7">
    <location>
        <begin position="152"/>
        <end position="154"/>
    </location>
</feature>